<keyword evidence="4" id="KW-1185">Reference proteome</keyword>
<dbReference type="AlphaFoldDB" id="A0A7M7J961"/>
<dbReference type="RefSeq" id="XP_022648600.1">
    <property type="nucleotide sequence ID" value="XM_022792865.1"/>
</dbReference>
<dbReference type="Proteomes" id="UP000594260">
    <property type="component" value="Unplaced"/>
</dbReference>
<evidence type="ECO:0000256" key="2">
    <source>
        <dbReference type="SAM" id="MobiDB-lite"/>
    </source>
</evidence>
<accession>A0A7M7J961</accession>
<reference evidence="3" key="1">
    <citation type="submission" date="2021-01" db="UniProtKB">
        <authorList>
            <consortium name="EnsemblMetazoa"/>
        </authorList>
    </citation>
    <scope>IDENTIFICATION</scope>
</reference>
<evidence type="ECO:0000313" key="4">
    <source>
        <dbReference type="Proteomes" id="UP000594260"/>
    </source>
</evidence>
<dbReference type="OrthoDB" id="6490821at2759"/>
<proteinExistence type="predicted"/>
<keyword evidence="1" id="KW-0175">Coiled coil</keyword>
<feature type="coiled-coil region" evidence="1">
    <location>
        <begin position="658"/>
        <end position="685"/>
    </location>
</feature>
<name>A0A7M7J961_VARDE</name>
<evidence type="ECO:0000313" key="3">
    <source>
        <dbReference type="EnsemblMetazoa" id="XP_022648600"/>
    </source>
</evidence>
<dbReference type="InParanoid" id="A0A7M7J961"/>
<feature type="region of interest" description="Disordered" evidence="2">
    <location>
        <begin position="438"/>
        <end position="497"/>
    </location>
</feature>
<sequence>MQRHFLWKHQATSDRPPVVLGILSKKKPLMRIRERVLNAAYQTYVDNKKALFVVGELLCGSPEAEGLEVEVNAVRGKPQPGPLRSADFLASCRFCRLAEARDPNNTVLDLVEDVKTKQYSLGTGTAVLNSAQTNTLRQLTNFFSLDIHGKLEGPNCSVDVSFVCFERRLNAYKISKLPLAENTIFRMLSQLRKELLWGWVRTSKGSCHLLQKDDARQDVTGVWISGVKTPHHPLVWLVCQHFLSSVQPPSPHARLYAATCGGKSRFQQIQAKDKDIFVLIVFDHEGDLTFYTVIPIDDVMRTVVLSGVEKTTVTRVFSARDRLVDITLDLCFIDDGDFTFDATMMNQSENSNSTRYKQIRTELTAERNLSEGGQMSAIQSTEQDVNTESYRIATRRDAPIWLSPSVGQQYTPATIGLQKQMQPKRVHLTSILPERNQTLGSLEPLGPMPSASSTPLDRVIPSQKNSRLVCERRSSERSLAPDSRYSFENVESNSPRNVSPELLEIIRKQELEISLLKEQLQMLIVNSNSNNVASSSDEGSRTRKSSGDRDNDSNTNSQKLIHGGNSPKEPRQHPTVAVDDIIEPTKPVTSDGYCRPISPPETPPHRFVPMCSYELDTPKTFDKACYPLKHDTDNLMNSAQFHESKSEDKTNEINNLLSKPYNQQLKLLNEQLDNQEKNNADPEENVYENIGNVLQEDYQNDGKQLSAAVQSTGSFVMFRLGEQFKLMSTKQLRHQDVLQDKPASDLALNGDNVCSLVVPPRLQYESLALSGTQPSILVDQVTRKYFGRSPQIPTTTMNSNTVFNKPHILGIGKTSPPIGMLRRVLTAEATKQVVGQNGEVSVITRKYMKMEDIQRVKAKPISDGSSDERYVRNFDERNSERFLDIDALKRQPKLL</sequence>
<evidence type="ECO:0000256" key="1">
    <source>
        <dbReference type="SAM" id="Coils"/>
    </source>
</evidence>
<feature type="region of interest" description="Disordered" evidence="2">
    <location>
        <begin position="530"/>
        <end position="573"/>
    </location>
</feature>
<dbReference type="RefSeq" id="XP_022648602.1">
    <property type="nucleotide sequence ID" value="XM_022792867.1"/>
</dbReference>
<dbReference type="KEGG" id="vde:111245066"/>
<dbReference type="EnsemblMetazoa" id="XM_022792866">
    <property type="protein sequence ID" value="XP_022648601"/>
    <property type="gene ID" value="LOC111245066"/>
</dbReference>
<dbReference type="EnsemblMetazoa" id="XM_022792865">
    <property type="protein sequence ID" value="XP_022648600"/>
    <property type="gene ID" value="LOC111245066"/>
</dbReference>
<dbReference type="EnsemblMetazoa" id="XM_022792867">
    <property type="protein sequence ID" value="XP_022648602"/>
    <property type="gene ID" value="LOC111245066"/>
</dbReference>
<dbReference type="RefSeq" id="XP_022648601.1">
    <property type="nucleotide sequence ID" value="XM_022792866.1"/>
</dbReference>
<dbReference type="GeneID" id="111245066"/>
<feature type="compositionally biased region" description="Basic and acidic residues" evidence="2">
    <location>
        <begin position="538"/>
        <end position="552"/>
    </location>
</feature>
<organism evidence="3 4">
    <name type="scientific">Varroa destructor</name>
    <name type="common">Honeybee mite</name>
    <dbReference type="NCBI Taxonomy" id="109461"/>
    <lineage>
        <taxon>Eukaryota</taxon>
        <taxon>Metazoa</taxon>
        <taxon>Ecdysozoa</taxon>
        <taxon>Arthropoda</taxon>
        <taxon>Chelicerata</taxon>
        <taxon>Arachnida</taxon>
        <taxon>Acari</taxon>
        <taxon>Parasitiformes</taxon>
        <taxon>Mesostigmata</taxon>
        <taxon>Gamasina</taxon>
        <taxon>Dermanyssoidea</taxon>
        <taxon>Varroidae</taxon>
        <taxon>Varroa</taxon>
    </lineage>
</organism>
<protein>
    <submittedName>
        <fullName evidence="3">Uncharacterized protein</fullName>
    </submittedName>
</protein>